<evidence type="ECO:0000313" key="6">
    <source>
        <dbReference type="Proteomes" id="UP001401887"/>
    </source>
</evidence>
<dbReference type="PANTHER" id="PTHR33164:SF104">
    <property type="entry name" value="TRANSCRIPTIONAL REGULATORY PROTEIN"/>
    <property type="match status" value="1"/>
</dbReference>
<gene>
    <name evidence="5" type="primary">slyA_1</name>
    <name evidence="5" type="ORF">Dcar01_01589</name>
</gene>
<reference evidence="5 6" key="1">
    <citation type="submission" date="2024-02" db="EMBL/GenBank/DDBJ databases">
        <title>Deinococcus carri NBRC 110142.</title>
        <authorList>
            <person name="Ichikawa N."/>
            <person name="Katano-Makiyama Y."/>
            <person name="Hidaka K."/>
        </authorList>
    </citation>
    <scope>NUCLEOTIDE SEQUENCE [LARGE SCALE GENOMIC DNA]</scope>
    <source>
        <strain evidence="5 6">NBRC 110142</strain>
    </source>
</reference>
<dbReference type="InterPro" id="IPR036390">
    <property type="entry name" value="WH_DNA-bd_sf"/>
</dbReference>
<organism evidence="5 6">
    <name type="scientific">Deinococcus carri</name>
    <dbReference type="NCBI Taxonomy" id="1211323"/>
    <lineage>
        <taxon>Bacteria</taxon>
        <taxon>Thermotogati</taxon>
        <taxon>Deinococcota</taxon>
        <taxon>Deinococci</taxon>
        <taxon>Deinococcales</taxon>
        <taxon>Deinococcaceae</taxon>
        <taxon>Deinococcus</taxon>
    </lineage>
</organism>
<evidence type="ECO:0000259" key="4">
    <source>
        <dbReference type="PROSITE" id="PS50995"/>
    </source>
</evidence>
<accession>A0ABP9W667</accession>
<keyword evidence="6" id="KW-1185">Reference proteome</keyword>
<dbReference type="RefSeq" id="WP_345463494.1">
    <property type="nucleotide sequence ID" value="NZ_BAABRP010000004.1"/>
</dbReference>
<dbReference type="InterPro" id="IPR039422">
    <property type="entry name" value="MarR/SlyA-like"/>
</dbReference>
<feature type="domain" description="HTH marR-type" evidence="4">
    <location>
        <begin position="28"/>
        <end position="163"/>
    </location>
</feature>
<dbReference type="InterPro" id="IPR036388">
    <property type="entry name" value="WH-like_DNA-bd_sf"/>
</dbReference>
<proteinExistence type="predicted"/>
<evidence type="ECO:0000256" key="2">
    <source>
        <dbReference type="ARBA" id="ARBA00023125"/>
    </source>
</evidence>
<dbReference type="Pfam" id="PF12802">
    <property type="entry name" value="MarR_2"/>
    <property type="match status" value="1"/>
</dbReference>
<dbReference type="Proteomes" id="UP001401887">
    <property type="component" value="Unassembled WGS sequence"/>
</dbReference>
<keyword evidence="1" id="KW-0805">Transcription regulation</keyword>
<dbReference type="Gene3D" id="1.10.10.10">
    <property type="entry name" value="Winged helix-like DNA-binding domain superfamily/Winged helix DNA-binding domain"/>
    <property type="match status" value="1"/>
</dbReference>
<evidence type="ECO:0000313" key="5">
    <source>
        <dbReference type="EMBL" id="GAA5512865.1"/>
    </source>
</evidence>
<dbReference type="PROSITE" id="PS50995">
    <property type="entry name" value="HTH_MARR_2"/>
    <property type="match status" value="1"/>
</dbReference>
<evidence type="ECO:0000256" key="1">
    <source>
        <dbReference type="ARBA" id="ARBA00023015"/>
    </source>
</evidence>
<keyword evidence="3" id="KW-0804">Transcription</keyword>
<name>A0ABP9W667_9DEIO</name>
<dbReference type="PRINTS" id="PR00598">
    <property type="entry name" value="HTHMARR"/>
</dbReference>
<protein>
    <submittedName>
        <fullName evidence="5">Transcriptional regulator SlyA</fullName>
    </submittedName>
</protein>
<dbReference type="PROSITE" id="PS01117">
    <property type="entry name" value="HTH_MARR_1"/>
    <property type="match status" value="1"/>
</dbReference>
<sequence length="176" mass="19503">MNPSDTPAFLERIRQDWAQVRPELDPSPMLLMVTLGRLHTVLARQIERTYLPADINPASWDLLITLYRSAPPEGLTPTQLTELTAITGPSMTNRIDRLLDRGLVERQASPADRRSVRVLLTAPGRELVEGLLAPHLANGRHILSALTPHEVQELERLALKLLAHLESPLPAEVTAG</sequence>
<comment type="caution">
    <text evidence="5">The sequence shown here is derived from an EMBL/GenBank/DDBJ whole genome shotgun (WGS) entry which is preliminary data.</text>
</comment>
<dbReference type="InterPro" id="IPR023187">
    <property type="entry name" value="Tscrpt_reg_MarR-type_CS"/>
</dbReference>
<dbReference type="SMART" id="SM00347">
    <property type="entry name" value="HTH_MARR"/>
    <property type="match status" value="1"/>
</dbReference>
<dbReference type="SUPFAM" id="SSF46785">
    <property type="entry name" value="Winged helix' DNA-binding domain"/>
    <property type="match status" value="1"/>
</dbReference>
<dbReference type="EMBL" id="BAABRP010000004">
    <property type="protein sequence ID" value="GAA5512865.1"/>
    <property type="molecule type" value="Genomic_DNA"/>
</dbReference>
<evidence type="ECO:0000256" key="3">
    <source>
        <dbReference type="ARBA" id="ARBA00023163"/>
    </source>
</evidence>
<dbReference type="PANTHER" id="PTHR33164">
    <property type="entry name" value="TRANSCRIPTIONAL REGULATOR, MARR FAMILY"/>
    <property type="match status" value="1"/>
</dbReference>
<dbReference type="InterPro" id="IPR000835">
    <property type="entry name" value="HTH_MarR-typ"/>
</dbReference>
<keyword evidence="2" id="KW-0238">DNA-binding</keyword>